<dbReference type="GO" id="GO:0003677">
    <property type="term" value="F:DNA binding"/>
    <property type="evidence" value="ECO:0007669"/>
    <property type="project" value="UniProtKB-KW"/>
</dbReference>
<keyword evidence="4" id="KW-0804">Transcription</keyword>
<name>A0A8S0RM09_OLEEU</name>
<proteinExistence type="predicted"/>
<dbReference type="Proteomes" id="UP000594638">
    <property type="component" value="Unassembled WGS sequence"/>
</dbReference>
<organism evidence="7 8">
    <name type="scientific">Olea europaea subsp. europaea</name>
    <dbReference type="NCBI Taxonomy" id="158383"/>
    <lineage>
        <taxon>Eukaryota</taxon>
        <taxon>Viridiplantae</taxon>
        <taxon>Streptophyta</taxon>
        <taxon>Embryophyta</taxon>
        <taxon>Tracheophyta</taxon>
        <taxon>Spermatophyta</taxon>
        <taxon>Magnoliopsida</taxon>
        <taxon>eudicotyledons</taxon>
        <taxon>Gunneridae</taxon>
        <taxon>Pentapetalae</taxon>
        <taxon>asterids</taxon>
        <taxon>lamiids</taxon>
        <taxon>Lamiales</taxon>
        <taxon>Oleaceae</taxon>
        <taxon>Oleeae</taxon>
        <taxon>Olea</taxon>
    </lineage>
</organism>
<dbReference type="InterPro" id="IPR050655">
    <property type="entry name" value="Plant_B3_domain"/>
</dbReference>
<evidence type="ECO:0000259" key="6">
    <source>
        <dbReference type="PROSITE" id="PS50863"/>
    </source>
</evidence>
<dbReference type="Gramene" id="OE9A087998T1">
    <property type="protein sequence ID" value="OE9A087998C1"/>
    <property type="gene ID" value="OE9A087998"/>
</dbReference>
<dbReference type="AlphaFoldDB" id="A0A8S0RM09"/>
<accession>A0A8S0RM09</accession>
<keyword evidence="5" id="KW-0539">Nucleus</keyword>
<dbReference type="GO" id="GO:0005634">
    <property type="term" value="C:nucleus"/>
    <property type="evidence" value="ECO:0007669"/>
    <property type="project" value="UniProtKB-SubCell"/>
</dbReference>
<dbReference type="EMBL" id="CACTIH010003634">
    <property type="protein sequence ID" value="CAA2979834.1"/>
    <property type="molecule type" value="Genomic_DNA"/>
</dbReference>
<evidence type="ECO:0000313" key="7">
    <source>
        <dbReference type="EMBL" id="CAA2979834.1"/>
    </source>
</evidence>
<evidence type="ECO:0000256" key="3">
    <source>
        <dbReference type="ARBA" id="ARBA00023125"/>
    </source>
</evidence>
<evidence type="ECO:0000256" key="4">
    <source>
        <dbReference type="ARBA" id="ARBA00023163"/>
    </source>
</evidence>
<comment type="subcellular location">
    <subcellularLocation>
        <location evidence="1">Nucleus</location>
    </subcellularLocation>
</comment>
<dbReference type="OrthoDB" id="912105at2759"/>
<dbReference type="PANTHER" id="PTHR31920">
    <property type="entry name" value="B3 DOMAIN-CONTAINING"/>
    <property type="match status" value="1"/>
</dbReference>
<dbReference type="CDD" id="cd10017">
    <property type="entry name" value="B3_DNA"/>
    <property type="match status" value="1"/>
</dbReference>
<feature type="domain" description="TF-B3" evidence="6">
    <location>
        <begin position="1"/>
        <end position="78"/>
    </location>
</feature>
<comment type="caution">
    <text evidence="7">The sequence shown here is derived from an EMBL/GenBank/DDBJ whole genome shotgun (WGS) entry which is preliminary data.</text>
</comment>
<dbReference type="InterPro" id="IPR015300">
    <property type="entry name" value="DNA-bd_pseudobarrel_sf"/>
</dbReference>
<dbReference type="Pfam" id="PF02362">
    <property type="entry name" value="B3"/>
    <property type="match status" value="1"/>
</dbReference>
<keyword evidence="8" id="KW-1185">Reference proteome</keyword>
<dbReference type="PANTHER" id="PTHR31920:SF37">
    <property type="entry name" value="B3 DOMAIN-CONTAINING TRANSCRIPTION FACTOR VRN1"/>
    <property type="match status" value="1"/>
</dbReference>
<dbReference type="SUPFAM" id="SSF101936">
    <property type="entry name" value="DNA-binding pseudobarrel domain"/>
    <property type="match status" value="1"/>
</dbReference>
<evidence type="ECO:0000256" key="1">
    <source>
        <dbReference type="ARBA" id="ARBA00004123"/>
    </source>
</evidence>
<keyword evidence="3" id="KW-0238">DNA-binding</keyword>
<dbReference type="PROSITE" id="PS50863">
    <property type="entry name" value="B3"/>
    <property type="match status" value="1"/>
</dbReference>
<reference evidence="7 8" key="1">
    <citation type="submission" date="2019-12" db="EMBL/GenBank/DDBJ databases">
        <authorList>
            <person name="Alioto T."/>
            <person name="Alioto T."/>
            <person name="Gomez Garrido J."/>
        </authorList>
    </citation>
    <scope>NUCLEOTIDE SEQUENCE [LARGE SCALE GENOMIC DNA]</scope>
</reference>
<dbReference type="Gene3D" id="2.40.330.10">
    <property type="entry name" value="DNA-binding pseudobarrel domain"/>
    <property type="match status" value="1"/>
</dbReference>
<evidence type="ECO:0000313" key="8">
    <source>
        <dbReference type="Proteomes" id="UP000594638"/>
    </source>
</evidence>
<evidence type="ECO:0000256" key="5">
    <source>
        <dbReference type="ARBA" id="ARBA00023242"/>
    </source>
</evidence>
<gene>
    <name evidence="7" type="ORF">OLEA9_A087998</name>
</gene>
<keyword evidence="2" id="KW-0805">Transcription regulation</keyword>
<evidence type="ECO:0000256" key="2">
    <source>
        <dbReference type="ARBA" id="ARBA00023015"/>
    </source>
</evidence>
<protein>
    <submittedName>
        <fullName evidence="7">B3 domain-containing transcription factor VRN1-like</fullName>
    </submittedName>
</protein>
<sequence length="151" mass="17513">MLPRSFVNDWRHQLGDTVRVTAYDGIIVTIRLERDNGRIYFEDGWEQFFDHHNLQDAHVLVFEYNGNSTFNMTIFDHSGLEVTYDSDVPEEYNASHTDNPAFEITLTPHHNSHQETDSSLDITYQGVYEVFKSMILYITTGSSPQICDQMV</sequence>
<dbReference type="InterPro" id="IPR003340">
    <property type="entry name" value="B3_DNA-bd"/>
</dbReference>